<sequence>MSASRPTVPPPPASDVPARVGLVGLVTLLAWIALCRSWPDLVARYGLPGPQEVMSGPYAALLAMVLSGTAMALWSVLVEKVHLNPSNGIDWGLKRAVGEVIHVSATKIAGLWATWAVIGGLYCLGRWYWDGQYLFAMEVIGAAAIPVFVLSVPYVIWLDRYLVNPRDHAWHFGALLLGREAWDMHEVKKHWRAWIIKGFFSAFMISILPPGFASVVETDLGQVASNPVAVAALLLELMFVIDVQIGTVGYLCTFRPLDAHIRSGNPYLAGWLAALLCYPPFVFGFMGGGGVLQYEYNTAGWAYWFTGYPALLWLWAAVLVALTAVYAWATVAFGIRFSNLTYRGVLTNGPYRYTRHPAYLSKNAFWWLSVMPFMVTSGSLVDVVRNTFFLGCVSAIYYWRARTEEAHLLGEDAKYREYYAWMAQHGLITSRLARLLRRVNPRPVPSASLQPAE</sequence>
<evidence type="ECO:0000256" key="1">
    <source>
        <dbReference type="SAM" id="Phobius"/>
    </source>
</evidence>
<dbReference type="AlphaFoldDB" id="A0A844YVZ7"/>
<feature type="transmembrane region" description="Helical" evidence="1">
    <location>
        <begin position="228"/>
        <end position="254"/>
    </location>
</feature>
<dbReference type="OrthoDB" id="7388137at2"/>
<gene>
    <name evidence="2" type="ORF">GRI99_06620</name>
</gene>
<proteinExistence type="predicted"/>
<feature type="transmembrane region" description="Helical" evidence="1">
    <location>
        <begin position="266"/>
        <end position="292"/>
    </location>
</feature>
<evidence type="ECO:0000313" key="3">
    <source>
        <dbReference type="Proteomes" id="UP000466966"/>
    </source>
</evidence>
<protein>
    <submittedName>
        <fullName evidence="2">Protein-S-isoprenylcysteine methyltransferase</fullName>
    </submittedName>
</protein>
<feature type="transmembrane region" description="Helical" evidence="1">
    <location>
        <begin position="135"/>
        <end position="157"/>
    </location>
</feature>
<accession>A0A844YVZ7</accession>
<dbReference type="Gene3D" id="1.20.120.1630">
    <property type="match status" value="1"/>
</dbReference>
<name>A0A844YVZ7_9SPHN</name>
<reference evidence="2 3" key="1">
    <citation type="submission" date="2019-12" db="EMBL/GenBank/DDBJ databases">
        <title>Genomic-based taxomic classification of the family Erythrobacteraceae.</title>
        <authorList>
            <person name="Xu L."/>
        </authorList>
    </citation>
    <scope>NUCLEOTIDE SEQUENCE [LARGE SCALE GENOMIC DNA]</scope>
    <source>
        <strain evidence="2 3">M0322</strain>
    </source>
</reference>
<keyword evidence="3" id="KW-1185">Reference proteome</keyword>
<feature type="transmembrane region" description="Helical" evidence="1">
    <location>
        <begin position="20"/>
        <end position="39"/>
    </location>
</feature>
<keyword evidence="1" id="KW-0812">Transmembrane</keyword>
<feature type="transmembrane region" description="Helical" evidence="1">
    <location>
        <begin position="194"/>
        <end position="216"/>
    </location>
</feature>
<organism evidence="2 3">
    <name type="scientific">Alteraurantiacibacter buctensis</name>
    <dbReference type="NCBI Taxonomy" id="1503981"/>
    <lineage>
        <taxon>Bacteria</taxon>
        <taxon>Pseudomonadati</taxon>
        <taxon>Pseudomonadota</taxon>
        <taxon>Alphaproteobacteria</taxon>
        <taxon>Sphingomonadales</taxon>
        <taxon>Erythrobacteraceae</taxon>
        <taxon>Alteraurantiacibacter</taxon>
    </lineage>
</organism>
<feature type="transmembrane region" description="Helical" evidence="1">
    <location>
        <begin position="59"/>
        <end position="78"/>
    </location>
</feature>
<dbReference type="GO" id="GO:0008168">
    <property type="term" value="F:methyltransferase activity"/>
    <property type="evidence" value="ECO:0007669"/>
    <property type="project" value="UniProtKB-KW"/>
</dbReference>
<keyword evidence="1" id="KW-1133">Transmembrane helix</keyword>
<comment type="caution">
    <text evidence="2">The sequence shown here is derived from an EMBL/GenBank/DDBJ whole genome shotgun (WGS) entry which is preliminary data.</text>
</comment>
<dbReference type="Proteomes" id="UP000466966">
    <property type="component" value="Unassembled WGS sequence"/>
</dbReference>
<evidence type="ECO:0000313" key="2">
    <source>
        <dbReference type="EMBL" id="MXO71312.1"/>
    </source>
</evidence>
<dbReference type="GO" id="GO:0032259">
    <property type="term" value="P:methylation"/>
    <property type="evidence" value="ECO:0007669"/>
    <property type="project" value="UniProtKB-KW"/>
</dbReference>
<keyword evidence="1" id="KW-0472">Membrane</keyword>
<keyword evidence="2" id="KW-0489">Methyltransferase</keyword>
<dbReference type="EMBL" id="WTYV01000002">
    <property type="protein sequence ID" value="MXO71312.1"/>
    <property type="molecule type" value="Genomic_DNA"/>
</dbReference>
<dbReference type="RefSeq" id="WP_160771241.1">
    <property type="nucleotide sequence ID" value="NZ_WTYV01000002.1"/>
</dbReference>
<keyword evidence="2" id="KW-0808">Transferase</keyword>
<feature type="transmembrane region" description="Helical" evidence="1">
    <location>
        <begin position="312"/>
        <end position="335"/>
    </location>
</feature>